<organism evidence="2 3">
    <name type="scientific">Rhynchosporium graminicola</name>
    <dbReference type="NCBI Taxonomy" id="2792576"/>
    <lineage>
        <taxon>Eukaryota</taxon>
        <taxon>Fungi</taxon>
        <taxon>Dikarya</taxon>
        <taxon>Ascomycota</taxon>
        <taxon>Pezizomycotina</taxon>
        <taxon>Leotiomycetes</taxon>
        <taxon>Helotiales</taxon>
        <taxon>Ploettnerulaceae</taxon>
        <taxon>Rhynchosporium</taxon>
    </lineage>
</organism>
<dbReference type="AlphaFoldDB" id="A0A1E1K8P2"/>
<keyword evidence="3" id="KW-1185">Reference proteome</keyword>
<evidence type="ECO:0000256" key="1">
    <source>
        <dbReference type="SAM" id="MobiDB-lite"/>
    </source>
</evidence>
<feature type="region of interest" description="Disordered" evidence="1">
    <location>
        <begin position="573"/>
        <end position="613"/>
    </location>
</feature>
<name>A0A1E1K8P2_9HELO</name>
<evidence type="ECO:0000313" key="3">
    <source>
        <dbReference type="Proteomes" id="UP000178129"/>
    </source>
</evidence>
<proteinExistence type="predicted"/>
<feature type="region of interest" description="Disordered" evidence="1">
    <location>
        <begin position="72"/>
        <end position="98"/>
    </location>
</feature>
<comment type="caution">
    <text evidence="2">The sequence shown here is derived from an EMBL/GenBank/DDBJ whole genome shotgun (WGS) entry which is preliminary data.</text>
</comment>
<protein>
    <submittedName>
        <fullName evidence="2">Uncharacterized protein</fullName>
    </submittedName>
</protein>
<dbReference type="InParanoid" id="A0A1E1K8P2"/>
<sequence>MAPPMKSKLKAKSTAAAAALSRKRKRIANAAGSLEDIDIVGGMEDDVGYDSGDSTISESRAALLKLKLEKDASDKKGDKQIDKQVDQKSASEKQDDKKVTNVKKVIKKVDRQSHDTVKVIVRQESEIFHGVKSKEPTDLDNHPCHLLLEVNVIPPPGVGTQNDSSYRNILLQAVPGSQLKIVGNVVIDSDNKAQLTTGAGKTSADHNGRIRMEIPNVSMISIGYTHAERIIVLWVHGESGWLQINPSEDYRIIYEDMRKAIAFRFGIEQYYYGDPRQKIHQSEDDEIYDVLKSCAAFNVGDGAVDVECILRCKYYQKFFLSQMVQMDIENGGGVAKGSLLYKWLLRGTFVLSPLANGGRFAREPFAVDYATSPVADGHVSEDEVDTNPAADNDPSTEAVPKMNKPFHGPYLSQQFPQGVPAKGSLPEHFAALICHAVESKRCPDAKKKLTHAQIHNAIYRDFNTGNPLVVSKTLLHYFGQATIKFLPLEFKDYPFWDSLNQPRKEFAYYEGLNLHPTGRDGKIYPAEDGIACQSRFEKAIGPEGLKRRTKQNNNRMEKSAAKAAKGAASLFNDVTESSESGAPPAKKRGRLAKVSKEIDAITEPPPNHTAFADMSDNQRSKHVLATVLTIGARLDAVNVASDNNSIGGVEPRPAGGRVRSSRRLGL</sequence>
<accession>A0A1E1K8P2</accession>
<reference evidence="3" key="1">
    <citation type="submission" date="2016-03" db="EMBL/GenBank/DDBJ databases">
        <authorList>
            <person name="Ploux O."/>
        </authorList>
    </citation>
    <scope>NUCLEOTIDE SEQUENCE [LARGE SCALE GENOMIC DNA]</scope>
    <source>
        <strain evidence="3">UK7</strain>
    </source>
</reference>
<feature type="region of interest" description="Disordered" evidence="1">
    <location>
        <begin position="377"/>
        <end position="397"/>
    </location>
</feature>
<dbReference type="Proteomes" id="UP000178129">
    <property type="component" value="Unassembled WGS sequence"/>
</dbReference>
<evidence type="ECO:0000313" key="2">
    <source>
        <dbReference type="EMBL" id="CZS94433.1"/>
    </source>
</evidence>
<feature type="region of interest" description="Disordered" evidence="1">
    <location>
        <begin position="642"/>
        <end position="666"/>
    </location>
</feature>
<dbReference type="EMBL" id="FJUW01000008">
    <property type="protein sequence ID" value="CZS94433.1"/>
    <property type="molecule type" value="Genomic_DNA"/>
</dbReference>
<dbReference type="STRING" id="914237.A0A1E1K8P2"/>
<gene>
    <name evidence="2" type="ORF">RCO7_10113</name>
</gene>